<dbReference type="InterPro" id="IPR002110">
    <property type="entry name" value="Ankyrin_rpt"/>
</dbReference>
<evidence type="ECO:0000256" key="1">
    <source>
        <dbReference type="ARBA" id="ARBA00022737"/>
    </source>
</evidence>
<keyword evidence="5" id="KW-1185">Reference proteome</keyword>
<dbReference type="Proteomes" id="UP001627154">
    <property type="component" value="Unassembled WGS sequence"/>
</dbReference>
<reference evidence="4 5" key="1">
    <citation type="journal article" date="2024" name="bioRxiv">
        <title>A reference genome for Trichogramma kaykai: A tiny desert-dwelling parasitoid wasp with competing sex-ratio distorters.</title>
        <authorList>
            <person name="Culotta J."/>
            <person name="Lindsey A.R."/>
        </authorList>
    </citation>
    <scope>NUCLEOTIDE SEQUENCE [LARGE SCALE GENOMIC DNA]</scope>
    <source>
        <strain evidence="4 5">KSX58</strain>
    </source>
</reference>
<dbReference type="SMART" id="SM00248">
    <property type="entry name" value="ANK"/>
    <property type="match status" value="6"/>
</dbReference>
<name>A0ABD2XGY0_9HYME</name>
<proteinExistence type="predicted"/>
<dbReference type="PANTHER" id="PTHR24126">
    <property type="entry name" value="ANKYRIN REPEAT, PH AND SEC7 DOMAIN CONTAINING PROTEIN SECG-RELATED"/>
    <property type="match status" value="1"/>
</dbReference>
<gene>
    <name evidence="4" type="ORF">TKK_002971</name>
</gene>
<feature type="repeat" description="ANK" evidence="3">
    <location>
        <begin position="311"/>
        <end position="343"/>
    </location>
</feature>
<sequence length="599" mass="68872">MAQDNQNRFNKLKSLRESANLKYERNRRKFFCQLEPLIHDWRDELPDLRDIFRREEIERLLVDSVELEYYENPFINFVARTGYRDEPEVDEDGKPLLRRTTPIHRVARNIQNRSIPDLFKIFNRFDVNYIDKTGLTHFIVACKFGCHEAVEKFLELGQDPNYMEKNGDSLLHLALTKGHEKLVELLLSRGADPNMANEEGLTPLHVISQTNILNNLIERFFEICDEKNQLVRINAQDKLGDSPLHMSLRHGNGKVTKFLLRRGADPNLANKEGSTALHFIEKRGVDDFTMGYFIKINKDNQKLLLDAQDKNGDTPLHLAVRYGKKKSIVSLLTNGADANVVNAEGLTPLHMICMKDFFETALGDIFFKTCDEMKQKVQVNARDNKGQIPLQLAVARFKAPVVDAILNHDADLSSFVFPTEGYFDKRLSRNSRAWSQDFKLSLVSNALAIVEHLEKRGYELYRDDALMIMKHFANFGLFENSARLAKNHQEAAKKVRFDTSSSLYDLMKLRPEEAKKLVVRSDCKQLVKKVRELPYDSDDACAAKLCDILMRGFLLDWALDSFVELIHFRLPILCCDMIIEQLGNQDLYHICLAAAGRSS</sequence>
<feature type="repeat" description="ANK" evidence="3">
    <location>
        <begin position="166"/>
        <end position="198"/>
    </location>
</feature>
<feature type="repeat" description="ANK" evidence="3">
    <location>
        <begin position="239"/>
        <end position="271"/>
    </location>
</feature>
<accession>A0ABD2XGY0</accession>
<dbReference type="AlphaFoldDB" id="A0ABD2XGY0"/>
<dbReference type="PROSITE" id="PS50088">
    <property type="entry name" value="ANK_REPEAT"/>
    <property type="match status" value="3"/>
</dbReference>
<dbReference type="InterPro" id="IPR036770">
    <property type="entry name" value="Ankyrin_rpt-contain_sf"/>
</dbReference>
<keyword evidence="1" id="KW-0677">Repeat</keyword>
<dbReference type="Gene3D" id="1.25.40.20">
    <property type="entry name" value="Ankyrin repeat-containing domain"/>
    <property type="match status" value="3"/>
</dbReference>
<dbReference type="Pfam" id="PF12796">
    <property type="entry name" value="Ank_2"/>
    <property type="match status" value="2"/>
</dbReference>
<organism evidence="4 5">
    <name type="scientific">Trichogramma kaykai</name>
    <dbReference type="NCBI Taxonomy" id="54128"/>
    <lineage>
        <taxon>Eukaryota</taxon>
        <taxon>Metazoa</taxon>
        <taxon>Ecdysozoa</taxon>
        <taxon>Arthropoda</taxon>
        <taxon>Hexapoda</taxon>
        <taxon>Insecta</taxon>
        <taxon>Pterygota</taxon>
        <taxon>Neoptera</taxon>
        <taxon>Endopterygota</taxon>
        <taxon>Hymenoptera</taxon>
        <taxon>Apocrita</taxon>
        <taxon>Proctotrupomorpha</taxon>
        <taxon>Chalcidoidea</taxon>
        <taxon>Trichogrammatidae</taxon>
        <taxon>Trichogramma</taxon>
    </lineage>
</organism>
<comment type="caution">
    <text evidence="4">The sequence shown here is derived from an EMBL/GenBank/DDBJ whole genome shotgun (WGS) entry which is preliminary data.</text>
</comment>
<evidence type="ECO:0000256" key="3">
    <source>
        <dbReference type="PROSITE-ProRule" id="PRU00023"/>
    </source>
</evidence>
<evidence type="ECO:0000313" key="4">
    <source>
        <dbReference type="EMBL" id="KAL3404507.1"/>
    </source>
</evidence>
<evidence type="ECO:0000256" key="2">
    <source>
        <dbReference type="ARBA" id="ARBA00023043"/>
    </source>
</evidence>
<evidence type="ECO:0000313" key="5">
    <source>
        <dbReference type="Proteomes" id="UP001627154"/>
    </source>
</evidence>
<protein>
    <submittedName>
        <fullName evidence="4">Uncharacterized protein</fullName>
    </submittedName>
</protein>
<dbReference type="PROSITE" id="PS50297">
    <property type="entry name" value="ANK_REP_REGION"/>
    <property type="match status" value="3"/>
</dbReference>
<keyword evidence="2 3" id="KW-0040">ANK repeat</keyword>
<dbReference type="EMBL" id="JBJJXI010000025">
    <property type="protein sequence ID" value="KAL3404507.1"/>
    <property type="molecule type" value="Genomic_DNA"/>
</dbReference>
<dbReference type="SUPFAM" id="SSF48403">
    <property type="entry name" value="Ankyrin repeat"/>
    <property type="match status" value="1"/>
</dbReference>